<dbReference type="KEGG" id="laq:GLA29479_350"/>
<dbReference type="KEGG" id="lab:LA76x_5094"/>
<proteinExistence type="predicted"/>
<gene>
    <name evidence="2" type="ORF">LA76x_5094</name>
</gene>
<dbReference type="PATRIC" id="fig|84531.7.peg.347"/>
<protein>
    <submittedName>
        <fullName evidence="2">Uncharacterized protein</fullName>
    </submittedName>
</protein>
<feature type="region of interest" description="Disordered" evidence="1">
    <location>
        <begin position="40"/>
        <end position="61"/>
    </location>
</feature>
<evidence type="ECO:0000313" key="2">
    <source>
        <dbReference type="EMBL" id="ALN83196.1"/>
    </source>
</evidence>
<dbReference type="AlphaFoldDB" id="A0A0S2FI20"/>
<name>A0A0S2FI20_LYSAN</name>
<reference evidence="2 3" key="1">
    <citation type="journal article" date="2015" name="BMC Genomics">
        <title>Comparative genomics and metabolic profiling of the genus Lysobacter.</title>
        <authorList>
            <person name="de Bruijn I."/>
            <person name="Cheng X."/>
            <person name="de Jager V."/>
            <person name="Exposito R.G."/>
            <person name="Watrous J."/>
            <person name="Patel N."/>
            <person name="Postma J."/>
            <person name="Dorrestein P.C."/>
            <person name="Kobayashi D."/>
            <person name="Raaijmakers J.M."/>
        </authorList>
    </citation>
    <scope>NUCLEOTIDE SEQUENCE [LARGE SCALE GENOMIC DNA]</scope>
    <source>
        <strain evidence="2 3">76</strain>
    </source>
</reference>
<sequence>MPASFEIFAGLAVLAAAIVARDGKGTAKATKALAKLAKSDEDKPAAKAVAKKAKQDPKTVA</sequence>
<accession>A0A0S2FI20</accession>
<dbReference type="RefSeq" id="WP_057919732.1">
    <property type="nucleotide sequence ID" value="NZ_CP011129.1"/>
</dbReference>
<keyword evidence="3" id="KW-1185">Reference proteome</keyword>
<dbReference type="Proteomes" id="UP000060787">
    <property type="component" value="Chromosome"/>
</dbReference>
<evidence type="ECO:0000313" key="3">
    <source>
        <dbReference type="Proteomes" id="UP000060787"/>
    </source>
</evidence>
<evidence type="ECO:0000256" key="1">
    <source>
        <dbReference type="SAM" id="MobiDB-lite"/>
    </source>
</evidence>
<organism evidence="2 3">
    <name type="scientific">Lysobacter antibioticus</name>
    <dbReference type="NCBI Taxonomy" id="84531"/>
    <lineage>
        <taxon>Bacteria</taxon>
        <taxon>Pseudomonadati</taxon>
        <taxon>Pseudomonadota</taxon>
        <taxon>Gammaproteobacteria</taxon>
        <taxon>Lysobacterales</taxon>
        <taxon>Lysobacteraceae</taxon>
        <taxon>Lysobacter</taxon>
    </lineage>
</organism>
<dbReference type="EMBL" id="CP011129">
    <property type="protein sequence ID" value="ALN83196.1"/>
    <property type="molecule type" value="Genomic_DNA"/>
</dbReference>